<dbReference type="Gene3D" id="3.60.10.10">
    <property type="entry name" value="Endonuclease/exonuclease/phosphatase"/>
    <property type="match status" value="1"/>
</dbReference>
<dbReference type="GO" id="GO:0003964">
    <property type="term" value="F:RNA-directed DNA polymerase activity"/>
    <property type="evidence" value="ECO:0007669"/>
    <property type="project" value="UniProtKB-KW"/>
</dbReference>
<dbReference type="InterPro" id="IPR000477">
    <property type="entry name" value="RT_dom"/>
</dbReference>
<reference evidence="2" key="1">
    <citation type="journal article" date="2022" name="Int. J. Mol. Sci.">
        <title>Draft Genome of Tanacetum Coccineum: Genomic Comparison of Closely Related Tanacetum-Family Plants.</title>
        <authorList>
            <person name="Yamashiro T."/>
            <person name="Shiraishi A."/>
            <person name="Nakayama K."/>
            <person name="Satake H."/>
        </authorList>
    </citation>
    <scope>NUCLEOTIDE SEQUENCE</scope>
</reference>
<proteinExistence type="predicted"/>
<feature type="domain" description="Reverse transcriptase" evidence="1">
    <location>
        <begin position="393"/>
        <end position="669"/>
    </location>
</feature>
<keyword evidence="3" id="KW-1185">Reference proteome</keyword>
<evidence type="ECO:0000259" key="1">
    <source>
        <dbReference type="PROSITE" id="PS50878"/>
    </source>
</evidence>
<dbReference type="InterPro" id="IPR043502">
    <property type="entry name" value="DNA/RNA_pol_sf"/>
</dbReference>
<dbReference type="Proteomes" id="UP001151760">
    <property type="component" value="Unassembled WGS sequence"/>
</dbReference>
<dbReference type="PROSITE" id="PS50878">
    <property type="entry name" value="RT_POL"/>
    <property type="match status" value="1"/>
</dbReference>
<keyword evidence="2" id="KW-0695">RNA-directed DNA polymerase</keyword>
<comment type="caution">
    <text evidence="2">The sequence shown here is derived from an EMBL/GenBank/DDBJ whole genome shotgun (WGS) entry which is preliminary data.</text>
</comment>
<sequence>MGAGKCKAISKLCNKHNISFLGIQETHSPVVDPFIVKCFWGNFQFDYATCPSVGRSGGLVSVWDPNSFTKINVFPFDNVLIVEGNWTSTQMHCYMVNVYAPQEDRKKVILWNQILEFKEANPGHYIIFGDFNVVRTASERIGTVFNSKSTNVFNQFISNAHLWEIPHGGHLFTRINRRGDKLSKLDRFLISENSSSHMHNYSAQVLDCHISDHRPIILSATTVDFGPSPFKLFNSWLLDNHLHTIITDFWESNMADYGPNPKQNVKWGNEADENSNSFHISHQKRRTLSIHGIKYEGQWLTDPLRIKDAFYSFFEAKFKKGDVSKIDTRSMFYKSLSEDQNAFLISPVSDSEIRAAIWDCGSEKSPGPDGFSFVFYKKFWDSIKSDVIAFVKEFLKTGIIPKGCNTSFIALIPKTSNPMVVSDFRPISLIGTQYKIIAKVLANRLAQVIDSIISREQSAFIKQRQILDGPLMVNEVIKWCNRKKSKLMVFKIDFEKAFDSVSWDYLFRVMNFMGFSEKWISWIKGCLYTATASILVNGSPTCEYHINRGLRQGDPLSPFLFIIAMEGLHVAVEDAISAGLYRGITVNTLTLSHLFFADDALFIGEWSRTNIKNMVSILDCFHKASGLKINLHKSNLIGIGVPFEEVKHFSQVTGCNALQSSFSYLGLPIDRNMASIKSWDPIIDKFSKRLSKWKASLLSIGGRSTLISSVLGAIGTYYFSLFPMPATVNAKLESLRSNFFWGSDIKDKKISWVSWKLVLASKEKGGLGIGSLYSLNHALIQKWRWRYFNNPHALWVQVIKAIYGKHGDDPSFYNHVRDQGIWGRIVKAINSLHEKELVPLSFLQRRVGNGDSTKFWHETWMGNSPLKSQFPRLFRLALNKDCTIRECWNNGWDLSWSRPITSGTNSQHLSTVLNLLSSFTLSDAEDSWSWSLGSPSFTVKCTREHIDNNILPDGGMETRWNRYLPKKINIFIWRVLRDRLPTRWNLSRKGIDLDSLNCPICDTSVETTNHSLWFCSLATTLWHRVFVWLDIAPPNPSNIQDVFSWLDNMRLSSAQKSALEVICGVVFWSLWHFRNKLIFDTSPPNRSILFDNIVDCSYRWFSSRNNKCCITWNSWMRNPLRVSTL</sequence>
<keyword evidence="2" id="KW-0548">Nucleotidyltransferase</keyword>
<dbReference type="Pfam" id="PF13966">
    <property type="entry name" value="zf-RVT"/>
    <property type="match status" value="1"/>
</dbReference>
<dbReference type="PANTHER" id="PTHR33116:SF79">
    <property type="entry name" value="REVERSE TRANSCRIPTASE DOMAIN, ZINC FINGER, CCHC-TYPE-RELATED"/>
    <property type="match status" value="1"/>
</dbReference>
<name>A0ABQ4ZK71_9ASTR</name>
<protein>
    <submittedName>
        <fullName evidence="2">RNA-directed DNA polymerase, eukaryota, reverse transcriptase zinc-binding domain protein</fullName>
    </submittedName>
</protein>
<accession>A0ABQ4ZK71</accession>
<organism evidence="2 3">
    <name type="scientific">Tanacetum coccineum</name>
    <dbReference type="NCBI Taxonomy" id="301880"/>
    <lineage>
        <taxon>Eukaryota</taxon>
        <taxon>Viridiplantae</taxon>
        <taxon>Streptophyta</taxon>
        <taxon>Embryophyta</taxon>
        <taxon>Tracheophyta</taxon>
        <taxon>Spermatophyta</taxon>
        <taxon>Magnoliopsida</taxon>
        <taxon>eudicotyledons</taxon>
        <taxon>Gunneridae</taxon>
        <taxon>Pentapetalae</taxon>
        <taxon>asterids</taxon>
        <taxon>campanulids</taxon>
        <taxon>Asterales</taxon>
        <taxon>Asteraceae</taxon>
        <taxon>Asteroideae</taxon>
        <taxon>Anthemideae</taxon>
        <taxon>Anthemidinae</taxon>
        <taxon>Tanacetum</taxon>
    </lineage>
</organism>
<keyword evidence="2" id="KW-0808">Transferase</keyword>
<evidence type="ECO:0000313" key="2">
    <source>
        <dbReference type="EMBL" id="GJS89701.1"/>
    </source>
</evidence>
<dbReference type="Pfam" id="PF00078">
    <property type="entry name" value="RVT_1"/>
    <property type="match status" value="1"/>
</dbReference>
<dbReference type="InterPro" id="IPR005135">
    <property type="entry name" value="Endo/exonuclease/phosphatase"/>
</dbReference>
<gene>
    <name evidence="2" type="ORF">Tco_0772337</name>
</gene>
<dbReference type="SUPFAM" id="SSF56672">
    <property type="entry name" value="DNA/RNA polymerases"/>
    <property type="match status" value="1"/>
</dbReference>
<dbReference type="InterPro" id="IPR036691">
    <property type="entry name" value="Endo/exonu/phosph_ase_sf"/>
</dbReference>
<reference evidence="2" key="2">
    <citation type="submission" date="2022-01" db="EMBL/GenBank/DDBJ databases">
        <authorList>
            <person name="Yamashiro T."/>
            <person name="Shiraishi A."/>
            <person name="Satake H."/>
            <person name="Nakayama K."/>
        </authorList>
    </citation>
    <scope>NUCLEOTIDE SEQUENCE</scope>
</reference>
<dbReference type="PANTHER" id="PTHR33116">
    <property type="entry name" value="REVERSE TRANSCRIPTASE ZINC-BINDING DOMAIN-CONTAINING PROTEIN-RELATED-RELATED"/>
    <property type="match status" value="1"/>
</dbReference>
<dbReference type="Pfam" id="PF14529">
    <property type="entry name" value="Exo_endo_phos_2"/>
    <property type="match status" value="1"/>
</dbReference>
<dbReference type="CDD" id="cd01650">
    <property type="entry name" value="RT_nLTR_like"/>
    <property type="match status" value="1"/>
</dbReference>
<dbReference type="SUPFAM" id="SSF56219">
    <property type="entry name" value="DNase I-like"/>
    <property type="match status" value="1"/>
</dbReference>
<dbReference type="InterPro" id="IPR026960">
    <property type="entry name" value="RVT-Znf"/>
</dbReference>
<dbReference type="EMBL" id="BQNB010011371">
    <property type="protein sequence ID" value="GJS89701.1"/>
    <property type="molecule type" value="Genomic_DNA"/>
</dbReference>
<evidence type="ECO:0000313" key="3">
    <source>
        <dbReference type="Proteomes" id="UP001151760"/>
    </source>
</evidence>